<dbReference type="EMBL" id="SRLO01000786">
    <property type="protein sequence ID" value="TNN46501.1"/>
    <property type="molecule type" value="Genomic_DNA"/>
</dbReference>
<reference evidence="2 3" key="1">
    <citation type="submission" date="2019-03" db="EMBL/GenBank/DDBJ databases">
        <title>First draft genome of Liparis tanakae, snailfish: a comprehensive survey of snailfish specific genes.</title>
        <authorList>
            <person name="Kim W."/>
            <person name="Song I."/>
            <person name="Jeong J.-H."/>
            <person name="Kim D."/>
            <person name="Kim S."/>
            <person name="Ryu S."/>
            <person name="Song J.Y."/>
            <person name="Lee S.K."/>
        </authorList>
    </citation>
    <scope>NUCLEOTIDE SEQUENCE [LARGE SCALE GENOMIC DNA]</scope>
    <source>
        <tissue evidence="2">Muscle</tissue>
    </source>
</reference>
<proteinExistence type="predicted"/>
<gene>
    <name evidence="2" type="ORF">EYF80_043309</name>
</gene>
<feature type="region of interest" description="Disordered" evidence="1">
    <location>
        <begin position="76"/>
        <end position="102"/>
    </location>
</feature>
<dbReference type="Proteomes" id="UP000314294">
    <property type="component" value="Unassembled WGS sequence"/>
</dbReference>
<evidence type="ECO:0000256" key="1">
    <source>
        <dbReference type="SAM" id="MobiDB-lite"/>
    </source>
</evidence>
<evidence type="ECO:0000313" key="3">
    <source>
        <dbReference type="Proteomes" id="UP000314294"/>
    </source>
</evidence>
<comment type="caution">
    <text evidence="2">The sequence shown here is derived from an EMBL/GenBank/DDBJ whole genome shotgun (WGS) entry which is preliminary data.</text>
</comment>
<keyword evidence="3" id="KW-1185">Reference proteome</keyword>
<evidence type="ECO:0000313" key="2">
    <source>
        <dbReference type="EMBL" id="TNN46501.1"/>
    </source>
</evidence>
<protein>
    <submittedName>
        <fullName evidence="2">Uncharacterized protein</fullName>
    </submittedName>
</protein>
<name>A0A4Z2FZT0_9TELE</name>
<accession>A0A4Z2FZT0</accession>
<sequence>MAVWAVLVCSKAKLQGCFRSRHTFRAQAVSLELDLNTRSSGMNAATHKVGLDWQSQRCHSRRLQHRFDKTAMRAADVTTGKVTPQRVPSGVGTGAPRPAHTNAIRYIQLTEMKIRRSVQREKKEAT</sequence>
<dbReference type="AlphaFoldDB" id="A0A4Z2FZT0"/>
<organism evidence="2 3">
    <name type="scientific">Liparis tanakae</name>
    <name type="common">Tanaka's snailfish</name>
    <dbReference type="NCBI Taxonomy" id="230148"/>
    <lineage>
        <taxon>Eukaryota</taxon>
        <taxon>Metazoa</taxon>
        <taxon>Chordata</taxon>
        <taxon>Craniata</taxon>
        <taxon>Vertebrata</taxon>
        <taxon>Euteleostomi</taxon>
        <taxon>Actinopterygii</taxon>
        <taxon>Neopterygii</taxon>
        <taxon>Teleostei</taxon>
        <taxon>Neoteleostei</taxon>
        <taxon>Acanthomorphata</taxon>
        <taxon>Eupercaria</taxon>
        <taxon>Perciformes</taxon>
        <taxon>Cottioidei</taxon>
        <taxon>Cottales</taxon>
        <taxon>Liparidae</taxon>
        <taxon>Liparis</taxon>
    </lineage>
</organism>